<feature type="compositionally biased region" description="Basic and acidic residues" evidence="1">
    <location>
        <begin position="164"/>
        <end position="176"/>
    </location>
</feature>
<feature type="region of interest" description="Disordered" evidence="1">
    <location>
        <begin position="1"/>
        <end position="258"/>
    </location>
</feature>
<gene>
    <name evidence="2" type="ORF">SCHCODRAFT_258862</name>
</gene>
<dbReference type="OMA" id="YETHESF"/>
<feature type="compositionally biased region" description="Polar residues" evidence="1">
    <location>
        <begin position="305"/>
        <end position="325"/>
    </location>
</feature>
<feature type="compositionally biased region" description="Basic and acidic residues" evidence="1">
    <location>
        <begin position="382"/>
        <end position="391"/>
    </location>
</feature>
<sequence length="829" mass="88418">MAGYRLPASSPLDTLVRKTSQRRPTNEPARAHAPPPRPAPPPGSPLIRSRFDQARDDESVYTDASSFRARHAYSESKASTSYAGSSYSIYPADAGLEHYPPFNNNDPGNRAGHASEPSVDSYIDMNSPVDDDQPLADAQEAVLAGLTDTYRDDRPGSHQNYDSALRDSWPDAKRASEGAQRAASGRGRGPPSYAHDTVRADAKRPTPGRQDNPHASNAFKSVYSNVDSVYSQDDDRNSYGGPGYPASGRYTRNLDSIYSQDDDDQAYYADASGAAYADTSGAAYADASGAAYTANEDVPTVVVSSPITASSSRQASRQPIQQHIRNFSRPMPQSDAPPPGSSASHPQRAPSHSLTSPSNAFDRPESSYTAYSQDVSYNQDDSFAHDPHSFAHDPSSFSHGTTFAHDPASSRLAVDGAPNIQTSPLPPPDPHHHGLLSRGRRHRVCHPSTRRREACSTVYLDRASGGAEARCHRKKQSERTKWWEPQHTQYAGVAVDELPARWITVDELPARWITVDELVGSFGYGQPPPSGYGQPSPSGYGPSSPSGYGQPPPSPKPNPYMTHSPSPSGDLLGMGGASSHRAPSPYGNQLSDRAPSPYAAQGNRAPSPYSQRAPSPYSQRAPSPYSQRASSPYDMPPPSNAPDYPPPAPPSNAPDYPPSDPSMPGAPGYDPTTRQPKTRKVPLGVQATTAGQAGRGAYGRSPSLRGGSPSMRAASPGSTHARSQSRSPQPGQVARGLSPDARGSSPEAYSPDAQYASYGANRSPQEEAYDADSSPSPYDGPNFSPASQQFSDQGSPASATFSDGGGQYAMYKDAGHAPPTRQRRPTQAL</sequence>
<dbReference type="Proteomes" id="UP000007431">
    <property type="component" value="Unassembled WGS sequence"/>
</dbReference>
<evidence type="ECO:0000313" key="3">
    <source>
        <dbReference type="Proteomes" id="UP000007431"/>
    </source>
</evidence>
<feature type="compositionally biased region" description="Polar residues" evidence="1">
    <location>
        <begin position="366"/>
        <end position="381"/>
    </location>
</feature>
<feature type="compositionally biased region" description="Polar residues" evidence="1">
    <location>
        <begin position="341"/>
        <end position="359"/>
    </location>
</feature>
<name>D8QKP5_SCHCM</name>
<feature type="compositionally biased region" description="Polar residues" evidence="1">
    <location>
        <begin position="716"/>
        <end position="730"/>
    </location>
</feature>
<feature type="compositionally biased region" description="Polar residues" evidence="1">
    <location>
        <begin position="76"/>
        <end position="88"/>
    </location>
</feature>
<evidence type="ECO:0000313" key="2">
    <source>
        <dbReference type="EMBL" id="EFI91649.1"/>
    </source>
</evidence>
<accession>D8QKP5</accession>
<feature type="compositionally biased region" description="Pro residues" evidence="1">
    <location>
        <begin position="634"/>
        <end position="661"/>
    </location>
</feature>
<feature type="compositionally biased region" description="Low complexity" evidence="1">
    <location>
        <begin position="531"/>
        <end position="549"/>
    </location>
</feature>
<feature type="compositionally biased region" description="Low complexity" evidence="1">
    <location>
        <begin position="698"/>
        <end position="710"/>
    </location>
</feature>
<dbReference type="VEuPathDB" id="FungiDB:SCHCODRAFT_02673803"/>
<dbReference type="InParanoid" id="D8QKP5"/>
<feature type="compositionally biased region" description="Basic residues" evidence="1">
    <location>
        <begin position="433"/>
        <end position="448"/>
    </location>
</feature>
<dbReference type="EMBL" id="GL377316">
    <property type="protein sequence ID" value="EFI91649.1"/>
    <property type="molecule type" value="Genomic_DNA"/>
</dbReference>
<organism evidence="3">
    <name type="scientific">Schizophyllum commune (strain H4-8 / FGSC 9210)</name>
    <name type="common">Split gill fungus</name>
    <dbReference type="NCBI Taxonomy" id="578458"/>
    <lineage>
        <taxon>Eukaryota</taxon>
        <taxon>Fungi</taxon>
        <taxon>Dikarya</taxon>
        <taxon>Basidiomycota</taxon>
        <taxon>Agaricomycotina</taxon>
        <taxon>Agaricomycetes</taxon>
        <taxon>Agaricomycetidae</taxon>
        <taxon>Agaricales</taxon>
        <taxon>Schizophyllaceae</taxon>
        <taxon>Schizophyllum</taxon>
    </lineage>
</organism>
<reference evidence="2 3" key="1">
    <citation type="journal article" date="2010" name="Nat. Biotechnol.">
        <title>Genome sequence of the model mushroom Schizophyllum commune.</title>
        <authorList>
            <person name="Ohm R.A."/>
            <person name="de Jong J.F."/>
            <person name="Lugones L.G."/>
            <person name="Aerts A."/>
            <person name="Kothe E."/>
            <person name="Stajich J.E."/>
            <person name="de Vries R.P."/>
            <person name="Record E."/>
            <person name="Levasseur A."/>
            <person name="Baker S.E."/>
            <person name="Bartholomew K.A."/>
            <person name="Coutinho P.M."/>
            <person name="Erdmann S."/>
            <person name="Fowler T.J."/>
            <person name="Gathman A.C."/>
            <person name="Lombard V."/>
            <person name="Henrissat B."/>
            <person name="Knabe N."/>
            <person name="Kuees U."/>
            <person name="Lilly W.W."/>
            <person name="Lindquist E."/>
            <person name="Lucas S."/>
            <person name="Magnuson J.K."/>
            <person name="Piumi F."/>
            <person name="Raudaskoski M."/>
            <person name="Salamov A."/>
            <person name="Schmutz J."/>
            <person name="Schwarze F.W.M.R."/>
            <person name="vanKuyk P.A."/>
            <person name="Horton J.S."/>
            <person name="Grigoriev I.V."/>
            <person name="Woesten H.A.B."/>
        </authorList>
    </citation>
    <scope>NUCLEOTIDE SEQUENCE [LARGE SCALE GENOMIC DNA]</scope>
    <source>
        <strain evidence="3">H4-8 / FGSC 9210</strain>
    </source>
</reference>
<feature type="compositionally biased region" description="Basic and acidic residues" evidence="1">
    <location>
        <begin position="49"/>
        <end position="58"/>
    </location>
</feature>
<protein>
    <submittedName>
        <fullName evidence="2">Uncharacterized protein</fullName>
    </submittedName>
</protein>
<feature type="compositionally biased region" description="Pro residues" evidence="1">
    <location>
        <begin position="33"/>
        <end position="44"/>
    </location>
</feature>
<dbReference type="HOGENOM" id="CLU_341988_0_0_1"/>
<feature type="region of interest" description="Disordered" evidence="1">
    <location>
        <begin position="525"/>
        <end position="829"/>
    </location>
</feature>
<proteinExistence type="predicted"/>
<evidence type="ECO:0000256" key="1">
    <source>
        <dbReference type="SAM" id="MobiDB-lite"/>
    </source>
</evidence>
<dbReference type="AlphaFoldDB" id="D8QKP5"/>
<feature type="region of interest" description="Disordered" evidence="1">
    <location>
        <begin position="305"/>
        <end position="448"/>
    </location>
</feature>
<keyword evidence="3" id="KW-1185">Reference proteome</keyword>
<feature type="compositionally biased region" description="Polar residues" evidence="1">
    <location>
        <begin position="784"/>
        <end position="801"/>
    </location>
</feature>
<feature type="compositionally biased region" description="Polar residues" evidence="1">
    <location>
        <begin position="213"/>
        <end position="231"/>
    </location>
</feature>
<feature type="compositionally biased region" description="Polar residues" evidence="1">
    <location>
        <begin position="608"/>
        <end position="630"/>
    </location>
</feature>